<sequence>MLYRGNRVASLFSQLCNLNIDIRQLSCHDLKLIFRTVNITRELFPDGRVYNFNIPYRVMEANIRHFFGDRFGVLASFTQPDGSNSKTVSKKNFAQFYWSARKGKYSIPDGFGDQLDLESLQRIEILTLYTCYASRSKGFVAFLDLHARQREISSEHIRAHLLRGFKMIHSFFPFQDGALTVTFDIPLNRNLVLSCLKQVGVEEIMPNQEKYLIVLEKPLRETISFISSL</sequence>
<dbReference type="AlphaFoldDB" id="A0AAV4D983"/>
<evidence type="ECO:0000313" key="1">
    <source>
        <dbReference type="EMBL" id="GFO40721.1"/>
    </source>
</evidence>
<gene>
    <name evidence="1" type="ORF">PoB_006722600</name>
</gene>
<keyword evidence="2" id="KW-1185">Reference proteome</keyword>
<reference evidence="1 2" key="1">
    <citation type="journal article" date="2021" name="Elife">
        <title>Chloroplast acquisition without the gene transfer in kleptoplastic sea slugs, Plakobranchus ocellatus.</title>
        <authorList>
            <person name="Maeda T."/>
            <person name="Takahashi S."/>
            <person name="Yoshida T."/>
            <person name="Shimamura S."/>
            <person name="Takaki Y."/>
            <person name="Nagai Y."/>
            <person name="Toyoda A."/>
            <person name="Suzuki Y."/>
            <person name="Arimoto A."/>
            <person name="Ishii H."/>
            <person name="Satoh N."/>
            <person name="Nishiyama T."/>
            <person name="Hasebe M."/>
            <person name="Maruyama T."/>
            <person name="Minagawa J."/>
            <person name="Obokata J."/>
            <person name="Shigenobu S."/>
        </authorList>
    </citation>
    <scope>NUCLEOTIDE SEQUENCE [LARGE SCALE GENOMIC DNA]</scope>
</reference>
<comment type="caution">
    <text evidence="1">The sequence shown here is derived from an EMBL/GenBank/DDBJ whole genome shotgun (WGS) entry which is preliminary data.</text>
</comment>
<accession>A0AAV4D983</accession>
<organism evidence="1 2">
    <name type="scientific">Plakobranchus ocellatus</name>
    <dbReference type="NCBI Taxonomy" id="259542"/>
    <lineage>
        <taxon>Eukaryota</taxon>
        <taxon>Metazoa</taxon>
        <taxon>Spiralia</taxon>
        <taxon>Lophotrochozoa</taxon>
        <taxon>Mollusca</taxon>
        <taxon>Gastropoda</taxon>
        <taxon>Heterobranchia</taxon>
        <taxon>Euthyneura</taxon>
        <taxon>Panpulmonata</taxon>
        <taxon>Sacoglossa</taxon>
        <taxon>Placobranchoidea</taxon>
        <taxon>Plakobranchidae</taxon>
        <taxon>Plakobranchus</taxon>
    </lineage>
</organism>
<evidence type="ECO:0000313" key="2">
    <source>
        <dbReference type="Proteomes" id="UP000735302"/>
    </source>
</evidence>
<proteinExistence type="predicted"/>
<protein>
    <submittedName>
        <fullName evidence="1">Uncharacterized protein</fullName>
    </submittedName>
</protein>
<dbReference type="EMBL" id="BLXT01007636">
    <property type="protein sequence ID" value="GFO40721.1"/>
    <property type="molecule type" value="Genomic_DNA"/>
</dbReference>
<dbReference type="Proteomes" id="UP000735302">
    <property type="component" value="Unassembled WGS sequence"/>
</dbReference>
<name>A0AAV4D983_9GAST</name>